<keyword evidence="1 3" id="KW-0547">Nucleotide-binding</keyword>
<comment type="caution">
    <text evidence="6">The sequence shown here is derived from an EMBL/GenBank/DDBJ whole genome shotgun (WGS) entry which is preliminary data.</text>
</comment>
<evidence type="ECO:0000256" key="3">
    <source>
        <dbReference type="PROSITE-ProRule" id="PRU00289"/>
    </source>
</evidence>
<evidence type="ECO:0000256" key="4">
    <source>
        <dbReference type="SAM" id="MobiDB-lite"/>
    </source>
</evidence>
<dbReference type="PANTHER" id="PTHR22683:SF41">
    <property type="entry name" value="DNA TRANSLOCASE FTSK"/>
    <property type="match status" value="1"/>
</dbReference>
<dbReference type="PROSITE" id="PS50901">
    <property type="entry name" value="FTSK"/>
    <property type="match status" value="1"/>
</dbReference>
<evidence type="ECO:0000256" key="2">
    <source>
        <dbReference type="ARBA" id="ARBA00022840"/>
    </source>
</evidence>
<organism evidence="6 7">
    <name type="scientific">Micromonospora polyrhachis</name>
    <dbReference type="NCBI Taxonomy" id="1282883"/>
    <lineage>
        <taxon>Bacteria</taxon>
        <taxon>Bacillati</taxon>
        <taxon>Actinomycetota</taxon>
        <taxon>Actinomycetes</taxon>
        <taxon>Micromonosporales</taxon>
        <taxon>Micromonosporaceae</taxon>
        <taxon>Micromonospora</taxon>
    </lineage>
</organism>
<proteinExistence type="predicted"/>
<dbReference type="EMBL" id="JACHJW010000001">
    <property type="protein sequence ID" value="MBB4959480.1"/>
    <property type="molecule type" value="Genomic_DNA"/>
</dbReference>
<protein>
    <recommendedName>
        <fullName evidence="5">FtsK domain-containing protein</fullName>
    </recommendedName>
</protein>
<dbReference type="PANTHER" id="PTHR22683">
    <property type="entry name" value="SPORULATION PROTEIN RELATED"/>
    <property type="match status" value="1"/>
</dbReference>
<feature type="domain" description="FtsK" evidence="5">
    <location>
        <begin position="353"/>
        <end position="559"/>
    </location>
</feature>
<evidence type="ECO:0000313" key="7">
    <source>
        <dbReference type="Proteomes" id="UP000578819"/>
    </source>
</evidence>
<reference evidence="6 7" key="1">
    <citation type="submission" date="2020-08" db="EMBL/GenBank/DDBJ databases">
        <title>Sequencing the genomes of 1000 actinobacteria strains.</title>
        <authorList>
            <person name="Klenk H.-P."/>
        </authorList>
    </citation>
    <scope>NUCLEOTIDE SEQUENCE [LARGE SCALE GENOMIC DNA]</scope>
    <source>
        <strain evidence="6 7">DSM 45886</strain>
    </source>
</reference>
<accession>A0A7W7WPZ3</accession>
<dbReference type="Gene3D" id="3.40.50.300">
    <property type="entry name" value="P-loop containing nucleotide triphosphate hydrolases"/>
    <property type="match status" value="2"/>
</dbReference>
<evidence type="ECO:0000259" key="5">
    <source>
        <dbReference type="PROSITE" id="PS50901"/>
    </source>
</evidence>
<keyword evidence="7" id="KW-1185">Reference proteome</keyword>
<dbReference type="GO" id="GO:0003677">
    <property type="term" value="F:DNA binding"/>
    <property type="evidence" value="ECO:0007669"/>
    <property type="project" value="InterPro"/>
</dbReference>
<evidence type="ECO:0000313" key="6">
    <source>
        <dbReference type="EMBL" id="MBB4959480.1"/>
    </source>
</evidence>
<dbReference type="RefSeq" id="WP_184535400.1">
    <property type="nucleotide sequence ID" value="NZ_JACHJW010000001.1"/>
</dbReference>
<sequence length="903" mass="94616">MAGLKARMSHAVTLHRQAAAAATAAASALDATRPAPADQREQHDLAERLRAAAAVLVPGWLGAPLDAQSEDTPLGGPGLPAFVRIGTAQPLDDARFPAVVPLLGTGHLTTDADTRDPRVAGLVRSILLRLLAAAPAGSLLVRGVDAATSGLLFAPFTPLTAAGLMPPPAADRTGLRAVLAEAEGWIRPARPAATRHHRRDHTLLLVIASLPELTEGADLARIAALAQDGPAAGLHLIVAGWPPPPLTEETTQPPLSHATMVALRNPYALVGNPPGASFGGTSPQPTAIGLNSPVFLDEDPPAHLIDRVCRELAVRLDAGSHLRLADLLPDEGDDLWTGDPSDGLVTTVGLAGDRAVTLRFDELTPHWLVGGRPGSGVSAFLVNMVYGLCTRYSPEALAIYLVDFAEGVSFSEFLPDERDSSWLPHVRAAGVEADRTYGLAVLRELDTELTRRSTKPAHHPTGLAPHHTTDPPDHTTDPVPPVPRILCVLAGFPVLTSLDDQLTSEANDLLERLARTGRGYGIHLILAGRTPLGGSLSYSPRDNLFGQFPVRVALPGGGEVLEPTNDAAVGLPLGAAVVNTAGGLGGPRGATRGHERVVRFPDPRAAPATLTELRHRLWTARPADSPAPTVFAGYAHHRLADDPTYRTLLADVDGSVDTSSGQPASAARPTVPAEPAALLGRTVDLAVTTATVPLGPVAGRHLAILGTSRAAAATLGAAARSVAAHHAPGSARFVVMSPTPETAEVASILVGDLRQWQEAIMVDASGLAEALTGDQPGYLVVFGMDGLPPDTLPAGLPSTLLHEGPARNVHLLSWWRQPQRLHHDLDGRAREEIAGMLFFDVPGAEVGLLLGRPVDWRPRPDRALLWDGQTDQTTIIIPFSDPADDRTPVGLISPGHATVGGRS</sequence>
<dbReference type="Proteomes" id="UP000578819">
    <property type="component" value="Unassembled WGS sequence"/>
</dbReference>
<evidence type="ECO:0000256" key="1">
    <source>
        <dbReference type="ARBA" id="ARBA00022741"/>
    </source>
</evidence>
<dbReference type="InterPro" id="IPR050206">
    <property type="entry name" value="FtsK/SpoIIIE/SftA"/>
</dbReference>
<dbReference type="InterPro" id="IPR027417">
    <property type="entry name" value="P-loop_NTPase"/>
</dbReference>
<dbReference type="GO" id="GO:0005524">
    <property type="term" value="F:ATP binding"/>
    <property type="evidence" value="ECO:0007669"/>
    <property type="project" value="UniProtKB-UniRule"/>
</dbReference>
<keyword evidence="2 3" id="KW-0067">ATP-binding</keyword>
<name>A0A7W7WPZ3_9ACTN</name>
<dbReference type="AlphaFoldDB" id="A0A7W7WPZ3"/>
<dbReference type="SUPFAM" id="SSF52540">
    <property type="entry name" value="P-loop containing nucleoside triphosphate hydrolases"/>
    <property type="match status" value="1"/>
</dbReference>
<feature type="region of interest" description="Disordered" evidence="4">
    <location>
        <begin position="450"/>
        <end position="479"/>
    </location>
</feature>
<feature type="compositionally biased region" description="Basic and acidic residues" evidence="4">
    <location>
        <begin position="467"/>
        <end position="476"/>
    </location>
</feature>
<dbReference type="Pfam" id="PF01580">
    <property type="entry name" value="FtsK_SpoIIIE"/>
    <property type="match status" value="1"/>
</dbReference>
<dbReference type="InterPro" id="IPR002543">
    <property type="entry name" value="FtsK_dom"/>
</dbReference>
<feature type="binding site" evidence="3">
    <location>
        <begin position="371"/>
        <end position="378"/>
    </location>
    <ligand>
        <name>ATP</name>
        <dbReference type="ChEBI" id="CHEBI:30616"/>
    </ligand>
</feature>
<gene>
    <name evidence="6" type="ORF">FHR38_003213</name>
</gene>